<evidence type="ECO:0000313" key="3">
    <source>
        <dbReference type="Proteomes" id="UP000006735"/>
    </source>
</evidence>
<dbReference type="InterPro" id="IPR021733">
    <property type="entry name" value="DUF3304"/>
</dbReference>
<gene>
    <name evidence="2" type="ordered locus">XOO1455</name>
</gene>
<evidence type="ECO:0000313" key="2">
    <source>
        <dbReference type="EMBL" id="AAW74709.1"/>
    </source>
</evidence>
<proteinExistence type="predicted"/>
<feature type="compositionally biased region" description="Basic and acidic residues" evidence="1">
    <location>
        <begin position="283"/>
        <end position="294"/>
    </location>
</feature>
<organism evidence="2 3">
    <name type="scientific">Xanthomonas oryzae pv. oryzae (strain KACC10331 / KXO85)</name>
    <dbReference type="NCBI Taxonomy" id="291331"/>
    <lineage>
        <taxon>Bacteria</taxon>
        <taxon>Pseudomonadati</taxon>
        <taxon>Pseudomonadota</taxon>
        <taxon>Gammaproteobacteria</taxon>
        <taxon>Lysobacterales</taxon>
        <taxon>Lysobacteraceae</taxon>
        <taxon>Xanthomonas</taxon>
    </lineage>
</organism>
<accession>Q5H2W2</accession>
<dbReference type="KEGG" id="xoo:XOO1455"/>
<protein>
    <recommendedName>
        <fullName evidence="4">DUF3304 domain-containing protein</fullName>
    </recommendedName>
</protein>
<keyword evidence="3" id="KW-1185">Reference proteome</keyword>
<dbReference type="EMBL" id="AE013598">
    <property type="protein sequence ID" value="AAW74709.1"/>
    <property type="molecule type" value="Genomic_DNA"/>
</dbReference>
<name>Q5H2W2_XANOR</name>
<dbReference type="HOGENOM" id="CLU_946468_0_0_6"/>
<dbReference type="STRING" id="291331.XOO1455"/>
<dbReference type="Pfam" id="PF11745">
    <property type="entry name" value="DUF3304"/>
    <property type="match status" value="1"/>
</dbReference>
<evidence type="ECO:0008006" key="4">
    <source>
        <dbReference type="Google" id="ProtNLM"/>
    </source>
</evidence>
<evidence type="ECO:0000256" key="1">
    <source>
        <dbReference type="SAM" id="MobiDB-lite"/>
    </source>
</evidence>
<feature type="region of interest" description="Disordered" evidence="1">
    <location>
        <begin position="258"/>
        <end position="294"/>
    </location>
</feature>
<dbReference type="Proteomes" id="UP000006735">
    <property type="component" value="Chromosome"/>
</dbReference>
<sequence>MHQSNPITGRRYRRHRYCRTQNPNTPMRSISHERLQTWVVRGQAPARWCGGQLVFRDAGAGDADRARAAEWPPDPVLPSHLLAAYSGALNACNQRTTASPMQYEDMMQHHDKDQTHSRSYRAVARLLAALTLLSLLVACKAEPSTTAEASISPYNHTEDYIHQLYIDGQWGGNSRPYGGGGSFVCCVTYPRQWHPGLTAKVRWTTSSGIPGIRSEPVWHEKVVPIERYEKPGTRLNVHFLPEGKVRLLIWNGAAGSKGYKGPDAPVKPDNWPPLPPPPILPDAKSEHTDAEHQP</sequence>
<reference evidence="2 3" key="1">
    <citation type="journal article" date="2005" name="Nucleic Acids Res.">
        <title>The genome sequence of Xanthomonas oryzae pathovar oryzae KACC10331, the bacterial blight pathogen of rice.</title>
        <authorList>
            <person name="Lee B.M."/>
            <person name="Park Y.J."/>
            <person name="Park D.S."/>
            <person name="Kang H.W."/>
            <person name="Kim J.G."/>
            <person name="Song E.S."/>
            <person name="Park I.C."/>
            <person name="Yoon U.H."/>
            <person name="Hahn J.H."/>
            <person name="Koo B.S."/>
            <person name="Lee G.B."/>
            <person name="Kim H."/>
            <person name="Park H.S."/>
            <person name="Yoon K.O."/>
            <person name="Kim J.H."/>
            <person name="Jung C.H."/>
            <person name="Koh N.H."/>
            <person name="Seo J.S."/>
            <person name="Go S.J."/>
        </authorList>
    </citation>
    <scope>NUCLEOTIDE SEQUENCE [LARGE SCALE GENOMIC DNA]</scope>
    <source>
        <strain evidence="3">KACC10331 / KXO85</strain>
    </source>
</reference>
<feature type="compositionally biased region" description="Pro residues" evidence="1">
    <location>
        <begin position="270"/>
        <end position="280"/>
    </location>
</feature>
<dbReference type="AlphaFoldDB" id="Q5H2W2"/>